<comment type="caution">
    <text evidence="2">The sequence shown here is derived from an EMBL/GenBank/DDBJ whole genome shotgun (WGS) entry which is preliminary data.</text>
</comment>
<organism evidence="2 3">
    <name type="scientific">Streptomyces shaanxiensis</name>
    <dbReference type="NCBI Taxonomy" id="653357"/>
    <lineage>
        <taxon>Bacteria</taxon>
        <taxon>Bacillati</taxon>
        <taxon>Actinomycetota</taxon>
        <taxon>Actinomycetes</taxon>
        <taxon>Kitasatosporales</taxon>
        <taxon>Streptomycetaceae</taxon>
        <taxon>Streptomyces</taxon>
    </lineage>
</organism>
<accession>A0ABP7UZU1</accession>
<protein>
    <submittedName>
        <fullName evidence="2">Uncharacterized protein</fullName>
    </submittedName>
</protein>
<name>A0ABP7UZU1_9ACTN</name>
<gene>
    <name evidence="2" type="ORF">GCM10022233_28330</name>
</gene>
<dbReference type="RefSeq" id="WP_345012413.1">
    <property type="nucleotide sequence ID" value="NZ_BAAAZY010000010.1"/>
</dbReference>
<evidence type="ECO:0000313" key="2">
    <source>
        <dbReference type="EMBL" id="GAA4055057.1"/>
    </source>
</evidence>
<keyword evidence="3" id="KW-1185">Reference proteome</keyword>
<reference evidence="3" key="1">
    <citation type="journal article" date="2019" name="Int. J. Syst. Evol. Microbiol.">
        <title>The Global Catalogue of Microorganisms (GCM) 10K type strain sequencing project: providing services to taxonomists for standard genome sequencing and annotation.</title>
        <authorList>
            <consortium name="The Broad Institute Genomics Platform"/>
            <consortium name="The Broad Institute Genome Sequencing Center for Infectious Disease"/>
            <person name="Wu L."/>
            <person name="Ma J."/>
        </authorList>
    </citation>
    <scope>NUCLEOTIDE SEQUENCE [LARGE SCALE GENOMIC DNA]</scope>
    <source>
        <strain evidence="3">JCM 16925</strain>
    </source>
</reference>
<sequence length="144" mass="15906">MSHDAAHTPRPQPGSPDPTQLAPQGPRTESAHAPREPGTSTDGPDREPGPDLIPQSDRDKLTLRLQQALTTFVDNPLQAVEEADAVFDEVATQFTDALAERRRVLRSGWQAPDTDVQTEELRLALTRYREITDRLLYMSASAGH</sequence>
<evidence type="ECO:0000313" key="3">
    <source>
        <dbReference type="Proteomes" id="UP001499984"/>
    </source>
</evidence>
<proteinExistence type="predicted"/>
<dbReference type="Proteomes" id="UP001499984">
    <property type="component" value="Unassembled WGS sequence"/>
</dbReference>
<feature type="region of interest" description="Disordered" evidence="1">
    <location>
        <begin position="1"/>
        <end position="58"/>
    </location>
</feature>
<evidence type="ECO:0000256" key="1">
    <source>
        <dbReference type="SAM" id="MobiDB-lite"/>
    </source>
</evidence>
<dbReference type="EMBL" id="BAAAZY010000010">
    <property type="protein sequence ID" value="GAA4055057.1"/>
    <property type="molecule type" value="Genomic_DNA"/>
</dbReference>